<keyword evidence="3" id="KW-0813">Transport</keyword>
<feature type="transmembrane region" description="Helical" evidence="9">
    <location>
        <begin position="330"/>
        <end position="349"/>
    </location>
</feature>
<dbReference type="CDD" id="cd06550">
    <property type="entry name" value="TM_ABC_iron-siderophores_like"/>
    <property type="match status" value="1"/>
</dbReference>
<dbReference type="InterPro" id="IPR037294">
    <property type="entry name" value="ABC_BtuC-like"/>
</dbReference>
<organism evidence="10 11">
    <name type="scientific">Brevibacterium samyangense</name>
    <dbReference type="NCBI Taxonomy" id="366888"/>
    <lineage>
        <taxon>Bacteria</taxon>
        <taxon>Bacillati</taxon>
        <taxon>Actinomycetota</taxon>
        <taxon>Actinomycetes</taxon>
        <taxon>Micrococcales</taxon>
        <taxon>Brevibacteriaceae</taxon>
        <taxon>Brevibacterium</taxon>
    </lineage>
</organism>
<protein>
    <submittedName>
        <fullName evidence="10">Iron chelate uptake ABC transporter family permease subunit</fullName>
    </submittedName>
</protein>
<evidence type="ECO:0000313" key="10">
    <source>
        <dbReference type="EMBL" id="GAA2012341.1"/>
    </source>
</evidence>
<feature type="transmembrane region" description="Helical" evidence="9">
    <location>
        <begin position="85"/>
        <end position="105"/>
    </location>
</feature>
<gene>
    <name evidence="10" type="ORF">GCM10009755_24760</name>
</gene>
<sequence>MRRGDTRLDGGLSGHGHDTSRSRGSGPDRRTLVWAAEAVLLGVLVALTLGLGRLGVGPGDVLDLVRGEASRKVAYVLTELRGPRVLVAIGAGAALGLAGALFQVVTRNPLGSPDVLGISSGAGAGVAVASVLAPVALGGPVGALLGAGVTLAALWFFTGNGFSSTGRIIIAGIAVNALAISVTQFVLTATRRDQSAELAGYLVGSLGTRNLGHVALVWTALVLALPVLAWLAHRFRVMELGDTLSTVLGSPAVSTRTVSVFLAVGLAAFAVAACGPIAFVALMSPHIARGLAGPVRRGAGTDLFGSALTGALVLVSSDLLVTQVPALDGLPVGIVTAGVGGLYLGALLVHRWRQQN</sequence>
<evidence type="ECO:0000256" key="6">
    <source>
        <dbReference type="ARBA" id="ARBA00022989"/>
    </source>
</evidence>
<dbReference type="Proteomes" id="UP001500755">
    <property type="component" value="Unassembled WGS sequence"/>
</dbReference>
<accession>A0ABP5F1Z9</accession>
<feature type="transmembrane region" description="Helical" evidence="9">
    <location>
        <begin position="126"/>
        <end position="156"/>
    </location>
</feature>
<feature type="transmembrane region" description="Helical" evidence="9">
    <location>
        <begin position="260"/>
        <end position="282"/>
    </location>
</feature>
<evidence type="ECO:0000256" key="1">
    <source>
        <dbReference type="ARBA" id="ARBA00004651"/>
    </source>
</evidence>
<dbReference type="Pfam" id="PF01032">
    <property type="entry name" value="FecCD"/>
    <property type="match status" value="1"/>
</dbReference>
<feature type="transmembrane region" description="Helical" evidence="9">
    <location>
        <begin position="31"/>
        <end position="52"/>
    </location>
</feature>
<name>A0ABP5F1Z9_9MICO</name>
<feature type="region of interest" description="Disordered" evidence="8">
    <location>
        <begin position="1"/>
        <end position="27"/>
    </location>
</feature>
<keyword evidence="7 9" id="KW-0472">Membrane</keyword>
<evidence type="ECO:0000256" key="4">
    <source>
        <dbReference type="ARBA" id="ARBA00022475"/>
    </source>
</evidence>
<feature type="transmembrane region" description="Helical" evidence="9">
    <location>
        <begin position="211"/>
        <end position="232"/>
    </location>
</feature>
<dbReference type="PANTHER" id="PTHR30472:SF24">
    <property type="entry name" value="FERRIC ENTEROBACTIN TRANSPORT SYSTEM PERMEASE PROTEIN FEPG"/>
    <property type="match status" value="1"/>
</dbReference>
<evidence type="ECO:0000256" key="5">
    <source>
        <dbReference type="ARBA" id="ARBA00022692"/>
    </source>
</evidence>
<evidence type="ECO:0000256" key="2">
    <source>
        <dbReference type="ARBA" id="ARBA00007935"/>
    </source>
</evidence>
<feature type="transmembrane region" description="Helical" evidence="9">
    <location>
        <begin position="168"/>
        <end position="190"/>
    </location>
</feature>
<keyword evidence="11" id="KW-1185">Reference proteome</keyword>
<evidence type="ECO:0000256" key="8">
    <source>
        <dbReference type="SAM" id="MobiDB-lite"/>
    </source>
</evidence>
<keyword evidence="4" id="KW-1003">Cell membrane</keyword>
<feature type="compositionally biased region" description="Basic and acidic residues" evidence="8">
    <location>
        <begin position="15"/>
        <end position="27"/>
    </location>
</feature>
<keyword evidence="5 9" id="KW-0812">Transmembrane</keyword>
<comment type="caution">
    <text evidence="10">The sequence shown here is derived from an EMBL/GenBank/DDBJ whole genome shotgun (WGS) entry which is preliminary data.</text>
</comment>
<reference evidence="11" key="1">
    <citation type="journal article" date="2019" name="Int. J. Syst. Evol. Microbiol.">
        <title>The Global Catalogue of Microorganisms (GCM) 10K type strain sequencing project: providing services to taxonomists for standard genome sequencing and annotation.</title>
        <authorList>
            <consortium name="The Broad Institute Genomics Platform"/>
            <consortium name="The Broad Institute Genome Sequencing Center for Infectious Disease"/>
            <person name="Wu L."/>
            <person name="Ma J."/>
        </authorList>
    </citation>
    <scope>NUCLEOTIDE SEQUENCE [LARGE SCALE GENOMIC DNA]</scope>
    <source>
        <strain evidence="11">JCM 14546</strain>
    </source>
</reference>
<dbReference type="RefSeq" id="WP_344310137.1">
    <property type="nucleotide sequence ID" value="NZ_BAAANO010000025.1"/>
</dbReference>
<dbReference type="SUPFAM" id="SSF81345">
    <property type="entry name" value="ABC transporter involved in vitamin B12 uptake, BtuC"/>
    <property type="match status" value="1"/>
</dbReference>
<keyword evidence="6 9" id="KW-1133">Transmembrane helix</keyword>
<evidence type="ECO:0000256" key="9">
    <source>
        <dbReference type="SAM" id="Phobius"/>
    </source>
</evidence>
<evidence type="ECO:0000256" key="3">
    <source>
        <dbReference type="ARBA" id="ARBA00022448"/>
    </source>
</evidence>
<dbReference type="PANTHER" id="PTHR30472">
    <property type="entry name" value="FERRIC ENTEROBACTIN TRANSPORT SYSTEM PERMEASE PROTEIN"/>
    <property type="match status" value="1"/>
</dbReference>
<dbReference type="EMBL" id="BAAANO010000025">
    <property type="protein sequence ID" value="GAA2012341.1"/>
    <property type="molecule type" value="Genomic_DNA"/>
</dbReference>
<dbReference type="Gene3D" id="1.10.3470.10">
    <property type="entry name" value="ABC transporter involved in vitamin B12 uptake, BtuC"/>
    <property type="match status" value="1"/>
</dbReference>
<comment type="similarity">
    <text evidence="2">Belongs to the binding-protein-dependent transport system permease family. FecCD subfamily.</text>
</comment>
<evidence type="ECO:0000256" key="7">
    <source>
        <dbReference type="ARBA" id="ARBA00023136"/>
    </source>
</evidence>
<comment type="subcellular location">
    <subcellularLocation>
        <location evidence="1">Cell membrane</location>
        <topology evidence="1">Multi-pass membrane protein</topology>
    </subcellularLocation>
</comment>
<evidence type="ECO:0000313" key="11">
    <source>
        <dbReference type="Proteomes" id="UP001500755"/>
    </source>
</evidence>
<proteinExistence type="inferred from homology"/>
<dbReference type="InterPro" id="IPR000522">
    <property type="entry name" value="ABC_transptr_permease_BtuC"/>
</dbReference>